<dbReference type="GO" id="GO:0016301">
    <property type="term" value="F:kinase activity"/>
    <property type="evidence" value="ECO:0007669"/>
    <property type="project" value="UniProtKB-KW"/>
</dbReference>
<dbReference type="eggNOG" id="COG1762">
    <property type="taxonomic scope" value="Bacteria"/>
</dbReference>
<feature type="domain" description="PTS EIIB type-2" evidence="14">
    <location>
        <begin position="173"/>
        <end position="269"/>
    </location>
</feature>
<gene>
    <name evidence="16" type="ordered locus">MYPU_1290</name>
</gene>
<dbReference type="Pfam" id="PF02302">
    <property type="entry name" value="PTS_IIB"/>
    <property type="match status" value="1"/>
</dbReference>
<keyword evidence="8 12" id="KW-0812">Transmembrane</keyword>
<evidence type="ECO:0000256" key="7">
    <source>
        <dbReference type="ARBA" id="ARBA00022683"/>
    </source>
</evidence>
<dbReference type="PANTHER" id="PTHR30505:SF0">
    <property type="entry name" value="FRUCTOSE-LIKE PTS SYSTEM EIIBC COMPONENT-RELATED"/>
    <property type="match status" value="1"/>
</dbReference>
<keyword evidence="9" id="KW-0418">Kinase</keyword>
<evidence type="ECO:0000256" key="3">
    <source>
        <dbReference type="ARBA" id="ARBA00022475"/>
    </source>
</evidence>
<dbReference type="PROSITE" id="PS51104">
    <property type="entry name" value="PTS_EIIC_TYPE_2"/>
    <property type="match status" value="1"/>
</dbReference>
<evidence type="ECO:0000256" key="6">
    <source>
        <dbReference type="ARBA" id="ARBA00022679"/>
    </source>
</evidence>
<feature type="transmembrane region" description="Helical" evidence="12">
    <location>
        <begin position="547"/>
        <end position="569"/>
    </location>
</feature>
<dbReference type="InterPro" id="IPR050864">
    <property type="entry name" value="Bacterial_PTS_Sugar_Transport"/>
</dbReference>
<evidence type="ECO:0000313" key="17">
    <source>
        <dbReference type="Proteomes" id="UP000000528"/>
    </source>
</evidence>
<dbReference type="EMBL" id="AL445563">
    <property type="protein sequence ID" value="CAC13302.1"/>
    <property type="molecule type" value="Genomic_DNA"/>
</dbReference>
<dbReference type="AlphaFoldDB" id="Q98R81"/>
<dbReference type="InterPro" id="IPR013011">
    <property type="entry name" value="PTS_EIIB_2"/>
</dbReference>
<dbReference type="GO" id="GO:0090563">
    <property type="term" value="F:protein-phosphocysteine-sugar phosphotransferase activity"/>
    <property type="evidence" value="ECO:0007669"/>
    <property type="project" value="TreeGrafter"/>
</dbReference>
<dbReference type="NCBIfam" id="TIGR01427">
    <property type="entry name" value="PTS_IIC_fructo"/>
    <property type="match status" value="1"/>
</dbReference>
<dbReference type="PANTHER" id="PTHR30505">
    <property type="entry name" value="FRUCTOSE-LIKE PERMEASE"/>
    <property type="match status" value="1"/>
</dbReference>
<evidence type="ECO:0000256" key="2">
    <source>
        <dbReference type="ARBA" id="ARBA00022448"/>
    </source>
</evidence>
<dbReference type="HOGENOM" id="CLU_013155_1_0_14"/>
<feature type="domain" description="PTS EIIA type-2" evidence="13">
    <location>
        <begin position="6"/>
        <end position="150"/>
    </location>
</feature>
<dbReference type="PIR" id="A90528">
    <property type="entry name" value="A90528"/>
</dbReference>
<evidence type="ECO:0000259" key="14">
    <source>
        <dbReference type="PROSITE" id="PS51099"/>
    </source>
</evidence>
<keyword evidence="3" id="KW-1003">Cell membrane</keyword>
<keyword evidence="2" id="KW-0813">Transport</keyword>
<reference evidence="16 17" key="1">
    <citation type="journal article" date="2001" name="Nucleic Acids Res.">
        <title>The complete genome sequence of the murine respiratory pathogen Mycoplasma pulmonis.</title>
        <authorList>
            <person name="Chambaud I."/>
            <person name="Heilig R."/>
            <person name="Ferris S."/>
            <person name="Barbe V."/>
            <person name="Samson D."/>
            <person name="Galisson F."/>
            <person name="Moszer I."/>
            <person name="Dybvig K."/>
            <person name="Wroblewski H."/>
            <person name="Viari A."/>
            <person name="Rocha E.P.C."/>
            <person name="Blanchard A."/>
        </authorList>
    </citation>
    <scope>NUCLEOTIDE SEQUENCE [LARGE SCALE GENOMIC DNA]</scope>
    <source>
        <strain evidence="16 17">UAB CTIP</strain>
    </source>
</reference>
<dbReference type="Gene3D" id="3.40.50.2300">
    <property type="match status" value="1"/>
</dbReference>
<dbReference type="InterPro" id="IPR003352">
    <property type="entry name" value="PTS_EIIC"/>
</dbReference>
<dbReference type="eggNOG" id="COG1299">
    <property type="taxonomic scope" value="Bacteria"/>
</dbReference>
<dbReference type="Pfam" id="PF00359">
    <property type="entry name" value="PTS_EIIA_2"/>
    <property type="match status" value="1"/>
</dbReference>
<evidence type="ECO:0000256" key="10">
    <source>
        <dbReference type="ARBA" id="ARBA00022989"/>
    </source>
</evidence>
<dbReference type="eggNOG" id="COG1445">
    <property type="taxonomic scope" value="Bacteria"/>
</dbReference>
<evidence type="ECO:0000256" key="4">
    <source>
        <dbReference type="ARBA" id="ARBA00022553"/>
    </source>
</evidence>
<comment type="subcellular location">
    <subcellularLocation>
        <location evidence="1">Cell inner membrane</location>
        <topology evidence="1">Multi-pass membrane protein</topology>
    </subcellularLocation>
</comment>
<feature type="transmembrane region" description="Helical" evidence="12">
    <location>
        <begin position="307"/>
        <end position="327"/>
    </location>
</feature>
<feature type="domain" description="PTS EIIC type-2" evidence="15">
    <location>
        <begin position="299"/>
        <end position="687"/>
    </location>
</feature>
<dbReference type="CDD" id="cd00211">
    <property type="entry name" value="PTS_IIA_fru"/>
    <property type="match status" value="1"/>
</dbReference>
<dbReference type="SUPFAM" id="SSF52794">
    <property type="entry name" value="PTS system IIB component-like"/>
    <property type="match status" value="1"/>
</dbReference>
<dbReference type="Proteomes" id="UP000000528">
    <property type="component" value="Chromosome"/>
</dbReference>
<keyword evidence="6 16" id="KW-0808">Transferase</keyword>
<feature type="transmembrane region" description="Helical" evidence="12">
    <location>
        <begin position="506"/>
        <end position="526"/>
    </location>
</feature>
<dbReference type="NCBIfam" id="TIGR00848">
    <property type="entry name" value="fruA"/>
    <property type="match status" value="1"/>
</dbReference>
<dbReference type="EC" id="2.7.1.69" evidence="16"/>
<dbReference type="RefSeq" id="WP_010924933.1">
    <property type="nucleotide sequence ID" value="NC_002771.1"/>
</dbReference>
<feature type="transmembrane region" description="Helical" evidence="12">
    <location>
        <begin position="614"/>
        <end position="644"/>
    </location>
</feature>
<keyword evidence="4" id="KW-0597">Phosphoprotein</keyword>
<dbReference type="NCBIfam" id="TIGR00829">
    <property type="entry name" value="FRU"/>
    <property type="match status" value="1"/>
</dbReference>
<dbReference type="GO" id="GO:0009401">
    <property type="term" value="P:phosphoenolpyruvate-dependent sugar phosphotransferase system"/>
    <property type="evidence" value="ECO:0007669"/>
    <property type="project" value="UniProtKB-KW"/>
</dbReference>
<dbReference type="SUPFAM" id="SSF55804">
    <property type="entry name" value="Phoshotransferase/anion transport protein"/>
    <property type="match status" value="1"/>
</dbReference>
<proteinExistence type="predicted"/>
<dbReference type="CDD" id="cd05569">
    <property type="entry name" value="PTS_IIB_fructose"/>
    <property type="match status" value="1"/>
</dbReference>
<protein>
    <submittedName>
        <fullName evidence="16">PTS SYSTEM, FRUCTOSE-SPECIFIC IIABC COMPONENT (EIIABC-FRU) (FRUCTOSE-PERMEASE IIABC COMPONENT)(PHOSPHOTRANSFERASE ENZYME II, ABC COMPONENT) (EII-FRU/EIII-FRU)</fullName>
        <ecNumber evidence="16">2.7.1.69</ecNumber>
    </submittedName>
</protein>
<evidence type="ECO:0000256" key="11">
    <source>
        <dbReference type="ARBA" id="ARBA00023136"/>
    </source>
</evidence>
<dbReference type="BioCyc" id="MPUL272635:G1GT6-128-MONOMER"/>
<dbReference type="InterPro" id="IPR036095">
    <property type="entry name" value="PTS_EIIB-like_sf"/>
</dbReference>
<evidence type="ECO:0000256" key="5">
    <source>
        <dbReference type="ARBA" id="ARBA00022597"/>
    </source>
</evidence>
<keyword evidence="11 12" id="KW-0472">Membrane</keyword>
<feature type="transmembrane region" description="Helical" evidence="12">
    <location>
        <begin position="427"/>
        <end position="446"/>
    </location>
</feature>
<dbReference type="PROSITE" id="PS51094">
    <property type="entry name" value="PTS_EIIA_TYPE_2"/>
    <property type="match status" value="1"/>
</dbReference>
<keyword evidence="10 12" id="KW-1133">Transmembrane helix</keyword>
<dbReference type="Gene3D" id="3.40.930.10">
    <property type="entry name" value="Mannitol-specific EII, Chain A"/>
    <property type="match status" value="1"/>
</dbReference>
<dbReference type="InterPro" id="IPR004715">
    <property type="entry name" value="PTS_IIA_fruc"/>
</dbReference>
<keyword evidence="5" id="KW-0762">Sugar transport</keyword>
<dbReference type="InterPro" id="IPR006327">
    <property type="entry name" value="PTS_IIC_fruc"/>
</dbReference>
<feature type="transmembrane region" description="Helical" evidence="12">
    <location>
        <begin position="467"/>
        <end position="500"/>
    </location>
</feature>
<evidence type="ECO:0000256" key="12">
    <source>
        <dbReference type="SAM" id="Phobius"/>
    </source>
</evidence>
<evidence type="ECO:0000256" key="9">
    <source>
        <dbReference type="ARBA" id="ARBA00022777"/>
    </source>
</evidence>
<evidence type="ECO:0000259" key="13">
    <source>
        <dbReference type="PROSITE" id="PS51094"/>
    </source>
</evidence>
<organism evidence="17">
    <name type="scientific">Mycoplasmopsis pulmonis (strain UAB CTIP)</name>
    <name type="common">Mycoplasma pulmonis</name>
    <dbReference type="NCBI Taxonomy" id="272635"/>
    <lineage>
        <taxon>Bacteria</taxon>
        <taxon>Bacillati</taxon>
        <taxon>Mycoplasmatota</taxon>
        <taxon>Mycoplasmoidales</taxon>
        <taxon>Metamycoplasmataceae</taxon>
        <taxon>Mycoplasmopsis</taxon>
    </lineage>
</organism>
<dbReference type="GO" id="GO:0005351">
    <property type="term" value="F:carbohydrate:proton symporter activity"/>
    <property type="evidence" value="ECO:0007669"/>
    <property type="project" value="InterPro"/>
</dbReference>
<dbReference type="InterPro" id="IPR003501">
    <property type="entry name" value="PTS_EIIB_2/3"/>
</dbReference>
<feature type="transmembrane region" description="Helical" evidence="12">
    <location>
        <begin position="656"/>
        <end position="682"/>
    </location>
</feature>
<feature type="transmembrane region" description="Helical" evidence="12">
    <location>
        <begin position="356"/>
        <end position="378"/>
    </location>
</feature>
<dbReference type="GO" id="GO:0022877">
    <property type="term" value="F:protein-N(PI)-phosphohistidine-fructose phosphotransferase system transporter activity"/>
    <property type="evidence" value="ECO:0007669"/>
    <property type="project" value="InterPro"/>
</dbReference>
<keyword evidence="7" id="KW-0598">Phosphotransferase system</keyword>
<dbReference type="Pfam" id="PF02378">
    <property type="entry name" value="PTS_EIIC"/>
    <property type="match status" value="1"/>
</dbReference>
<evidence type="ECO:0000259" key="15">
    <source>
        <dbReference type="PROSITE" id="PS51104"/>
    </source>
</evidence>
<evidence type="ECO:0000313" key="16">
    <source>
        <dbReference type="EMBL" id="CAC13302.1"/>
    </source>
</evidence>
<evidence type="ECO:0000256" key="1">
    <source>
        <dbReference type="ARBA" id="ARBA00004429"/>
    </source>
</evidence>
<dbReference type="PROSITE" id="PS51099">
    <property type="entry name" value="PTS_EIIB_TYPE_2"/>
    <property type="match status" value="1"/>
</dbReference>
<dbReference type="GO" id="GO:0005886">
    <property type="term" value="C:plasma membrane"/>
    <property type="evidence" value="ECO:0007669"/>
    <property type="project" value="UniProtKB-SubCell"/>
</dbReference>
<accession>Q98R81</accession>
<sequence>MQISYFLKNKNFIYFNKEFKDKNQALKFFSNQLLTQGYAHEEKKVFDLFVQRENELSTGIGDSIALPHIRSDVMKKSTLMFAKVKDLNWDSLDGKNVKYIFVIAMSKDEGQNSHLEVIAQLSKLLLNKDFINNLNSINEAEKFISLVDKFENQLLQDEAKNDVIQKSNEDYEIVAVASCPTGIAHTYLAAQRLVETAKDMKVKIKVETQGAQGSKNVLSSRDIEKAKGVILAIDREIEKQRFFNSENVIETSTREAIHNPKNLIEKSRNLQGKKIKASQPISQEDTQGGYTFDNFFKRMYRSLMSGISYMLPFVVFGGIIISIGFLIDTIYGATSGISSDPKFLANFGSNHIVAKWFNRLGGIAFSIMVAILAAYITYSLVGRQGLLPGFVIGFISSGRLKDTYSFLTDSLTNNYGLSPDKVLETGSGFVGAILGGFFAATMLILMSKYIFSKLPKNLYGIRDILFIPILGTLTIAFVFWVLNIVFIYINYGLTILLLIIETRREIIWLLGLILGIMMAVDLGGPINKAAYVFGTLTLAQMQGKGTIAMASVMIAGMTPPLGISVSMFLHKKLWSKQDIEAGKISNILFGLSFISEGAIPYTSRNTKVMIPSNIIGSAVASLLSASLGVSIAAPHGGIFVFFLARSSLFESQGLSIAFGILFLIGSIIIGSFVSAFSIYFLTKFYQKRQAKKESLKTK</sequence>
<keyword evidence="17" id="KW-1185">Reference proteome</keyword>
<name>Q98R81_MYCPU</name>
<dbReference type="InterPro" id="IPR016152">
    <property type="entry name" value="PTrfase/Anion_transptr"/>
</dbReference>
<dbReference type="InterPro" id="IPR002178">
    <property type="entry name" value="PTS_EIIA_type-2_dom"/>
</dbReference>
<evidence type="ECO:0000256" key="8">
    <source>
        <dbReference type="ARBA" id="ARBA00022692"/>
    </source>
</evidence>
<dbReference type="InterPro" id="IPR003353">
    <property type="entry name" value="PTS_IIB_fruc"/>
</dbReference>
<dbReference type="KEGG" id="mpu:MYPU_1290"/>
<dbReference type="InterPro" id="IPR013014">
    <property type="entry name" value="PTS_EIIC_2"/>
</dbReference>
<dbReference type="STRING" id="272635.gene:17576710"/>